<proteinExistence type="predicted"/>
<keyword evidence="5" id="KW-1185">Reference proteome</keyword>
<reference evidence="4 5" key="1">
    <citation type="submission" date="2018-08" db="EMBL/GenBank/DDBJ databases">
        <title>Lactobacillus suantsai sp. nov., isolated from traditional fermented suan-tsai in Taiwan.</title>
        <authorList>
            <person name="Huang C.-H."/>
        </authorList>
    </citation>
    <scope>NUCLEOTIDE SEQUENCE [LARGE SCALE GENOMIC DNA]</scope>
    <source>
        <strain evidence="4 5">BCRC 12945</strain>
    </source>
</reference>
<dbReference type="Pfam" id="PF06030">
    <property type="entry name" value="WxLIP_PGBD"/>
    <property type="match status" value="1"/>
</dbReference>
<evidence type="ECO:0000256" key="1">
    <source>
        <dbReference type="SAM" id="Phobius"/>
    </source>
</evidence>
<comment type="caution">
    <text evidence="4">The sequence shown here is derived from an EMBL/GenBank/DDBJ whole genome shotgun (WGS) entry which is preliminary data.</text>
</comment>
<organism evidence="4 5">
    <name type="scientific">Levilactobacillus suantsaii</name>
    <dbReference type="NCBI Taxonomy" id="2292255"/>
    <lineage>
        <taxon>Bacteria</taxon>
        <taxon>Bacillati</taxon>
        <taxon>Bacillota</taxon>
        <taxon>Bacilli</taxon>
        <taxon>Lactobacillales</taxon>
        <taxon>Lactobacillaceae</taxon>
        <taxon>Levilactobacillus</taxon>
    </lineage>
</organism>
<dbReference type="AlphaFoldDB" id="A0A4Q0VFB8"/>
<dbReference type="EMBL" id="QXIL01000033">
    <property type="protein sequence ID" value="RXI76150.1"/>
    <property type="molecule type" value="Genomic_DNA"/>
</dbReference>
<accession>A0A4Q0VFB8</accession>
<dbReference type="OrthoDB" id="2365961at2"/>
<dbReference type="InterPro" id="IPR010317">
    <property type="entry name" value="WxLIP_PGBD"/>
</dbReference>
<gene>
    <name evidence="4" type="ORF">DXH47_10845</name>
</gene>
<feature type="transmembrane region" description="Helical" evidence="1">
    <location>
        <begin position="313"/>
        <end position="334"/>
    </location>
</feature>
<dbReference type="InterPro" id="IPR021759">
    <property type="entry name" value="WxLIP_HBD"/>
</dbReference>
<dbReference type="Pfam" id="PF11797">
    <property type="entry name" value="WxLIP_HBD"/>
    <property type="match status" value="1"/>
</dbReference>
<evidence type="ECO:0000313" key="4">
    <source>
        <dbReference type="EMBL" id="RXI76150.1"/>
    </source>
</evidence>
<dbReference type="Proteomes" id="UP000290602">
    <property type="component" value="Unassembled WGS sequence"/>
</dbReference>
<evidence type="ECO:0000259" key="2">
    <source>
        <dbReference type="Pfam" id="PF06030"/>
    </source>
</evidence>
<sequence>MMRRGWQWFVMLVGIWLGLLGGVGIAHAQGVGFTVQPVKPSNQTNTTLGYFSLRMAPQQQQKLTIVIRNQSSTTQRFRVRVNQAVTNANGIIDYSQADPDLDPSLQLPMKQLFSQPVQTVSVPESGAKRVTLALKMPAERLRGCALGGIYVEQLTTSHPVSHSQRKLTVNNQFAYAISILLTESTRKVTPDLRLRQVKVGQLNQRDQVFANLQNFEPGVLSPLSLHETVTAQNSSQVLLKQDLKSLGMAPNSNFNAALPWGNTQLKAGTYTLNLTAQSGQRQWHFTRNFVVTPKQLRGLGGSAVTPTATPTSWLYWLLAAIIALLLAIIGYLIARNRRRKKE</sequence>
<feature type="domain" description="WxL Interacting Protein host binding" evidence="3">
    <location>
        <begin position="166"/>
        <end position="296"/>
    </location>
</feature>
<name>A0A4Q0VFB8_9LACO</name>
<feature type="domain" description="WxL Interacting Protein peptidoglycan binding" evidence="2">
    <location>
        <begin position="33"/>
        <end position="152"/>
    </location>
</feature>
<protein>
    <submittedName>
        <fullName evidence="4">DUF916 and DUF3324 domain-containing protein</fullName>
    </submittedName>
</protein>
<keyword evidence="1" id="KW-1133">Transmembrane helix</keyword>
<keyword evidence="1" id="KW-0472">Membrane</keyword>
<evidence type="ECO:0000259" key="3">
    <source>
        <dbReference type="Pfam" id="PF11797"/>
    </source>
</evidence>
<evidence type="ECO:0000313" key="5">
    <source>
        <dbReference type="Proteomes" id="UP000290602"/>
    </source>
</evidence>
<keyword evidence="1" id="KW-0812">Transmembrane</keyword>